<gene>
    <name evidence="3" type="ORF">C1H69_06945</name>
</gene>
<sequence length="487" mass="53264">MGEPGDQPALIGLDSERRETRISYPELDHLADGVAAGLIDRGYQPGDRIALLAANSIAQVAVLLGGMRAGVVVVPVNYRFPAEMIAYVIEDCGARLIFHDLECASCLPPAVTAVALDGDEGLSGFISAERYLPYLPGKHDPALMLYTSGSTGRPKGVLLSHASQLWVAKVRQTEGSLANERAVIAAPLYHMNALALVFLSLSSQSTTILLPRFEAALYIDAIQRYRATWLTAVPPMVAMLMNTGDILAKSDLSSVRVVRMGSAPVSAQLLEQIHELLPNARVINAYGTTEGSPVVFTQPPNEQATPPLSLGVAHPAVNIRLRNEKGELSDQGVLELKSPGLMLGYHSRSKSSAIFTEDGYYITGDVFYRNAEGFYFFVGRHDDMFNCGGENVWPGEIERLLERHDKVQQACVVPIEDDVKGYKPVAFVVPSHGAETGEEELKNFTLEHAPAYRHPRRIWTVESLPLAATNKIDRRALIDEARRRLQN</sequence>
<dbReference type="SUPFAM" id="SSF56801">
    <property type="entry name" value="Acetyl-CoA synthetase-like"/>
    <property type="match status" value="1"/>
</dbReference>
<evidence type="ECO:0000259" key="2">
    <source>
        <dbReference type="Pfam" id="PF13193"/>
    </source>
</evidence>
<proteinExistence type="predicted"/>
<dbReference type="InterPro" id="IPR045851">
    <property type="entry name" value="AMP-bd_C_sf"/>
</dbReference>
<feature type="domain" description="AMP-binding enzyme C-terminal" evidence="2">
    <location>
        <begin position="396"/>
        <end position="471"/>
    </location>
</feature>
<dbReference type="PANTHER" id="PTHR43201:SF32">
    <property type="entry name" value="2-SUCCINYLBENZOATE--COA LIGASE, CHLOROPLASTIC_PEROXISOMAL"/>
    <property type="match status" value="1"/>
</dbReference>
<dbReference type="Proteomes" id="UP000235803">
    <property type="component" value="Unassembled WGS sequence"/>
</dbReference>
<evidence type="ECO:0000313" key="4">
    <source>
        <dbReference type="Proteomes" id="UP000235803"/>
    </source>
</evidence>
<evidence type="ECO:0000259" key="1">
    <source>
        <dbReference type="Pfam" id="PF00501"/>
    </source>
</evidence>
<dbReference type="GO" id="GO:0031956">
    <property type="term" value="F:medium-chain fatty acid-CoA ligase activity"/>
    <property type="evidence" value="ECO:0007669"/>
    <property type="project" value="TreeGrafter"/>
</dbReference>
<dbReference type="AlphaFoldDB" id="A0A2N7U6P5"/>
<name>A0A2N7U6P5_9GAMM</name>
<comment type="caution">
    <text evidence="3">The sequence shown here is derived from an EMBL/GenBank/DDBJ whole genome shotgun (WGS) entry which is preliminary data.</text>
</comment>
<dbReference type="InterPro" id="IPR025110">
    <property type="entry name" value="AMP-bd_C"/>
</dbReference>
<keyword evidence="4" id="KW-1185">Reference proteome</keyword>
<feature type="domain" description="AMP-dependent synthetase/ligase" evidence="1">
    <location>
        <begin position="4"/>
        <end position="346"/>
    </location>
</feature>
<dbReference type="PROSITE" id="PS00455">
    <property type="entry name" value="AMP_BINDING"/>
    <property type="match status" value="1"/>
</dbReference>
<dbReference type="Gene3D" id="3.30.300.30">
    <property type="match status" value="1"/>
</dbReference>
<dbReference type="GO" id="GO:0006631">
    <property type="term" value="P:fatty acid metabolic process"/>
    <property type="evidence" value="ECO:0007669"/>
    <property type="project" value="TreeGrafter"/>
</dbReference>
<dbReference type="InterPro" id="IPR042099">
    <property type="entry name" value="ANL_N_sf"/>
</dbReference>
<protein>
    <submittedName>
        <fullName evidence="3">Acetyl-CoA synthetase</fullName>
    </submittedName>
</protein>
<dbReference type="EMBL" id="PNRF01000013">
    <property type="protein sequence ID" value="PMR76110.1"/>
    <property type="molecule type" value="Genomic_DNA"/>
</dbReference>
<organism evidence="3 4">
    <name type="scientific">Billgrantia endophytica</name>
    <dbReference type="NCBI Taxonomy" id="2033802"/>
    <lineage>
        <taxon>Bacteria</taxon>
        <taxon>Pseudomonadati</taxon>
        <taxon>Pseudomonadota</taxon>
        <taxon>Gammaproteobacteria</taxon>
        <taxon>Oceanospirillales</taxon>
        <taxon>Halomonadaceae</taxon>
        <taxon>Billgrantia</taxon>
    </lineage>
</organism>
<dbReference type="OrthoDB" id="9803968at2"/>
<dbReference type="PANTHER" id="PTHR43201">
    <property type="entry name" value="ACYL-COA SYNTHETASE"/>
    <property type="match status" value="1"/>
</dbReference>
<dbReference type="Pfam" id="PF00501">
    <property type="entry name" value="AMP-binding"/>
    <property type="match status" value="1"/>
</dbReference>
<dbReference type="InterPro" id="IPR020845">
    <property type="entry name" value="AMP-binding_CS"/>
</dbReference>
<reference evidence="3 4" key="1">
    <citation type="submission" date="2018-01" db="EMBL/GenBank/DDBJ databases">
        <title>Halomonas endophytica sp. nov., isolated from storage liquid in the stems of Populus euphratica.</title>
        <authorList>
            <person name="Chen C."/>
        </authorList>
    </citation>
    <scope>NUCLEOTIDE SEQUENCE [LARGE SCALE GENOMIC DNA]</scope>
    <source>
        <strain evidence="3 4">MC28</strain>
    </source>
</reference>
<dbReference type="InterPro" id="IPR000873">
    <property type="entry name" value="AMP-dep_synth/lig_dom"/>
</dbReference>
<evidence type="ECO:0000313" key="3">
    <source>
        <dbReference type="EMBL" id="PMR76110.1"/>
    </source>
</evidence>
<dbReference type="Gene3D" id="3.40.50.12780">
    <property type="entry name" value="N-terminal domain of ligase-like"/>
    <property type="match status" value="1"/>
</dbReference>
<dbReference type="Pfam" id="PF13193">
    <property type="entry name" value="AMP-binding_C"/>
    <property type="match status" value="1"/>
</dbReference>
<accession>A0A2N7U6P5</accession>